<keyword evidence="6" id="KW-1185">Reference proteome</keyword>
<evidence type="ECO:0000313" key="6">
    <source>
        <dbReference type="Proteomes" id="UP000631312"/>
    </source>
</evidence>
<dbReference type="Pfam" id="PF00561">
    <property type="entry name" value="Abhydrolase_1"/>
    <property type="match status" value="1"/>
</dbReference>
<dbReference type="GO" id="GO:0016020">
    <property type="term" value="C:membrane"/>
    <property type="evidence" value="ECO:0007669"/>
    <property type="project" value="TreeGrafter"/>
</dbReference>
<evidence type="ECO:0000256" key="1">
    <source>
        <dbReference type="SAM" id="MobiDB-lite"/>
    </source>
</evidence>
<sequence>MHFSDQGSGTPVVLLSANGHDSRDYADVIPALSGRHRVIAVDWPGSGRTPAPEPPSSASASGFAAELAALVERLNLPAAHLIGNSIGGYAAARLAIDAPHRVRSLVLVSPGGFPVFGVADRLFIGLRGRPGVTRLINRHFASAYLHRRTPLTRQIIERATYRRGDVRAVVDAAIWRNFRDPDFDLRAVANQITAPTLVAWGRYDPIFGARARAEVARSLPQARTVTFDTGHVPFAEDPATFLAEVQPFLDRAEHGAVVPADRPPRRAKSTEQAPGGGWGL</sequence>
<feature type="region of interest" description="Disordered" evidence="1">
    <location>
        <begin position="255"/>
        <end position="280"/>
    </location>
</feature>
<dbReference type="Proteomes" id="UP000631312">
    <property type="component" value="Unassembled WGS sequence"/>
</dbReference>
<evidence type="ECO:0000313" key="5">
    <source>
        <dbReference type="Proteomes" id="UP000590511"/>
    </source>
</evidence>
<dbReference type="PANTHER" id="PTHR43798">
    <property type="entry name" value="MONOACYLGLYCEROL LIPASE"/>
    <property type="match status" value="1"/>
</dbReference>
<reference evidence="3 6" key="2">
    <citation type="submission" date="2021-01" db="EMBL/GenBank/DDBJ databases">
        <title>Whole genome shotgun sequence of Actinoplanes lobatus NBRC 12513.</title>
        <authorList>
            <person name="Komaki H."/>
            <person name="Tamura T."/>
        </authorList>
    </citation>
    <scope>NUCLEOTIDE SEQUENCE [LARGE SCALE GENOMIC DNA]</scope>
    <source>
        <strain evidence="3 6">NBRC 12513</strain>
    </source>
</reference>
<reference evidence="4 5" key="1">
    <citation type="submission" date="2020-08" db="EMBL/GenBank/DDBJ databases">
        <title>Sequencing the genomes of 1000 actinobacteria strains.</title>
        <authorList>
            <person name="Klenk H.-P."/>
        </authorList>
    </citation>
    <scope>NUCLEOTIDE SEQUENCE [LARGE SCALE GENOMIC DNA]</scope>
    <source>
        <strain evidence="4 5">DSM 43150</strain>
    </source>
</reference>
<protein>
    <submittedName>
        <fullName evidence="3">Acetoin dehydrogenase</fullName>
    </submittedName>
    <submittedName>
        <fullName evidence="4">Pimeloyl-ACP methyl ester carboxylesterase</fullName>
    </submittedName>
</protein>
<dbReference type="InterPro" id="IPR029058">
    <property type="entry name" value="AB_hydrolase_fold"/>
</dbReference>
<dbReference type="PANTHER" id="PTHR43798:SF33">
    <property type="entry name" value="HYDROLASE, PUTATIVE (AFU_ORTHOLOGUE AFUA_2G14860)-RELATED"/>
    <property type="match status" value="1"/>
</dbReference>
<dbReference type="Proteomes" id="UP000590511">
    <property type="component" value="Unassembled WGS sequence"/>
</dbReference>
<dbReference type="SUPFAM" id="SSF53474">
    <property type="entry name" value="alpha/beta-Hydrolases"/>
    <property type="match status" value="1"/>
</dbReference>
<proteinExistence type="predicted"/>
<gene>
    <name evidence="3" type="ORF">Alo02nite_26120</name>
    <name evidence="4" type="ORF">BJ964_001881</name>
</gene>
<dbReference type="RefSeq" id="WP_188120324.1">
    <property type="nucleotide sequence ID" value="NZ_BOMP01000035.1"/>
</dbReference>
<dbReference type="PRINTS" id="PR00111">
    <property type="entry name" value="ABHYDROLASE"/>
</dbReference>
<feature type="domain" description="AB hydrolase-1" evidence="2">
    <location>
        <begin position="11"/>
        <end position="238"/>
    </location>
</feature>
<dbReference type="InterPro" id="IPR000073">
    <property type="entry name" value="AB_hydrolase_1"/>
</dbReference>
<comment type="caution">
    <text evidence="4">The sequence shown here is derived from an EMBL/GenBank/DDBJ whole genome shotgun (WGS) entry which is preliminary data.</text>
</comment>
<evidence type="ECO:0000313" key="3">
    <source>
        <dbReference type="EMBL" id="GIE39714.1"/>
    </source>
</evidence>
<dbReference type="Gene3D" id="3.40.50.1820">
    <property type="entry name" value="alpha/beta hydrolase"/>
    <property type="match status" value="1"/>
</dbReference>
<name>A0A7W7MFA0_9ACTN</name>
<dbReference type="GO" id="GO:0003824">
    <property type="term" value="F:catalytic activity"/>
    <property type="evidence" value="ECO:0007669"/>
    <property type="project" value="UniProtKB-ARBA"/>
</dbReference>
<accession>A0A7W7MFA0</accession>
<dbReference type="AlphaFoldDB" id="A0A7W7MFA0"/>
<dbReference type="InterPro" id="IPR050266">
    <property type="entry name" value="AB_hydrolase_sf"/>
</dbReference>
<evidence type="ECO:0000313" key="4">
    <source>
        <dbReference type="EMBL" id="MBB4747720.1"/>
    </source>
</evidence>
<evidence type="ECO:0000259" key="2">
    <source>
        <dbReference type="Pfam" id="PF00561"/>
    </source>
</evidence>
<dbReference type="EMBL" id="JACHNC010000001">
    <property type="protein sequence ID" value="MBB4747720.1"/>
    <property type="molecule type" value="Genomic_DNA"/>
</dbReference>
<organism evidence="4 5">
    <name type="scientific">Actinoplanes lobatus</name>
    <dbReference type="NCBI Taxonomy" id="113568"/>
    <lineage>
        <taxon>Bacteria</taxon>
        <taxon>Bacillati</taxon>
        <taxon>Actinomycetota</taxon>
        <taxon>Actinomycetes</taxon>
        <taxon>Micromonosporales</taxon>
        <taxon>Micromonosporaceae</taxon>
        <taxon>Actinoplanes</taxon>
    </lineage>
</organism>
<dbReference type="EMBL" id="BOMP01000035">
    <property type="protein sequence ID" value="GIE39714.1"/>
    <property type="molecule type" value="Genomic_DNA"/>
</dbReference>